<organism evidence="1 2">
    <name type="scientific">Flavobacterium bizetiae</name>
    <dbReference type="NCBI Taxonomy" id="2704140"/>
    <lineage>
        <taxon>Bacteria</taxon>
        <taxon>Pseudomonadati</taxon>
        <taxon>Bacteroidota</taxon>
        <taxon>Flavobacteriia</taxon>
        <taxon>Flavobacteriales</taxon>
        <taxon>Flavobacteriaceae</taxon>
        <taxon>Flavobacterium</taxon>
    </lineage>
</organism>
<evidence type="ECO:0000313" key="2">
    <source>
        <dbReference type="Proteomes" id="UP000479938"/>
    </source>
</evidence>
<dbReference type="Proteomes" id="UP000479938">
    <property type="component" value="Unassembled WGS sequence"/>
</dbReference>
<name>A0A6J4GX99_9FLAO</name>
<accession>A0A6J4GX99</accession>
<gene>
    <name evidence="1" type="ORF">FLA105534_04686</name>
</gene>
<evidence type="ECO:0000313" key="1">
    <source>
        <dbReference type="EMBL" id="CAA9203505.1"/>
    </source>
</evidence>
<dbReference type="AlphaFoldDB" id="A0A6J4GX99"/>
<protein>
    <submittedName>
        <fullName evidence="1">Uncharacterized protein</fullName>
    </submittedName>
</protein>
<keyword evidence="2" id="KW-1185">Reference proteome</keyword>
<sequence>MNLYHLYGLKKLATSLNNVTFVISFVTKNEFANDIIEYFSVFKKQIKNYEKIIYAAFFSVSFYNFTSSE</sequence>
<proteinExistence type="predicted"/>
<dbReference type="EMBL" id="CADCSU010000190">
    <property type="protein sequence ID" value="CAA9203505.1"/>
    <property type="molecule type" value="Genomic_DNA"/>
</dbReference>
<reference evidence="1 2" key="1">
    <citation type="submission" date="2020-02" db="EMBL/GenBank/DDBJ databases">
        <authorList>
            <person name="Criscuolo A."/>
        </authorList>
    </citation>
    <scope>NUCLEOTIDE SEQUENCE [LARGE SCALE GENOMIC DNA]</scope>
    <source>
        <strain evidence="1">CIP105534</strain>
    </source>
</reference>